<keyword evidence="2" id="KW-1185">Reference proteome</keyword>
<gene>
    <name evidence="1" type="ORF">AN619_14860</name>
</gene>
<organism evidence="1 2">
    <name type="scientific">Thermotalea metallivorans</name>
    <dbReference type="NCBI Taxonomy" id="520762"/>
    <lineage>
        <taxon>Bacteria</taxon>
        <taxon>Bacillati</taxon>
        <taxon>Bacillota</taxon>
        <taxon>Clostridia</taxon>
        <taxon>Peptostreptococcales</taxon>
        <taxon>Thermotaleaceae</taxon>
        <taxon>Thermotalea</taxon>
    </lineage>
</organism>
<evidence type="ECO:0000313" key="1">
    <source>
        <dbReference type="EMBL" id="KXG75732.1"/>
    </source>
</evidence>
<protein>
    <submittedName>
        <fullName evidence="1">Uncharacterized protein</fullName>
    </submittedName>
</protein>
<name>A0A140L5A7_9FIRM</name>
<proteinExistence type="predicted"/>
<evidence type="ECO:0000313" key="2">
    <source>
        <dbReference type="Proteomes" id="UP000070456"/>
    </source>
</evidence>
<dbReference type="EMBL" id="LOEE01000031">
    <property type="protein sequence ID" value="KXG75732.1"/>
    <property type="molecule type" value="Genomic_DNA"/>
</dbReference>
<comment type="caution">
    <text evidence="1">The sequence shown here is derived from an EMBL/GenBank/DDBJ whole genome shotgun (WGS) entry which is preliminary data.</text>
</comment>
<dbReference type="PATRIC" id="fig|520762.4.peg.1651"/>
<dbReference type="Proteomes" id="UP000070456">
    <property type="component" value="Unassembled WGS sequence"/>
</dbReference>
<accession>A0A140L5A7</accession>
<dbReference type="STRING" id="520762.AN619_14860"/>
<sequence length="326" mass="37877">MLVFNSSHMDALTKIMIEHFHGVVADIDSAFEISGEDDTIVFLTDPGKKKAELSDVKSTIVVPLPSDDLFSALINIKATQYIEDSHISPGLLIMRTVGDHEKIIESVCETYHGQILSFSECLNRGTSNQTIISFTNQPVNRKLSLKDIHPKHVLVDMDVHKLYRKMRSQVLRFFNEGFQDKNWYDLEIRIYDRYSQYMNHYERLSFVLDVLDVGLILGESWGKDHPRFLMSVMVYQIRLFTLLDPIEIKRILIGLEHLEDGTRIIDLDLIYKGNKIEWPRAIEKNNTAKSRNELGKTYRGEILKKLDKEEKALLQEMEKKILKSRY</sequence>
<dbReference type="AlphaFoldDB" id="A0A140L5A7"/>
<reference evidence="1 2" key="1">
    <citation type="submission" date="2015-12" db="EMBL/GenBank/DDBJ databases">
        <title>Draft genome sequence of the thermoanaerobe Thermotalea metallivorans, an isolate from the runoff channel of the Great Artesian Basin, Australia.</title>
        <authorList>
            <person name="Patel B.K."/>
        </authorList>
    </citation>
    <scope>NUCLEOTIDE SEQUENCE [LARGE SCALE GENOMIC DNA]</scope>
    <source>
        <strain evidence="1 2">B2-1</strain>
    </source>
</reference>